<dbReference type="PANTHER" id="PTHR31205:SF69">
    <property type="entry name" value="ACTIN CROSS-LINKING PROTEIN (DUF569)"/>
    <property type="match status" value="1"/>
</dbReference>
<evidence type="ECO:0000313" key="4">
    <source>
        <dbReference type="EMBL" id="CAK9316661.1"/>
    </source>
</evidence>
<dbReference type="Proteomes" id="UP001642487">
    <property type="component" value="Chromosome 3"/>
</dbReference>
<dbReference type="PANTHER" id="PTHR31205">
    <property type="entry name" value="ACTIN CROSS-LINKING PROTEIN (DUF569)"/>
    <property type="match status" value="1"/>
</dbReference>
<sequence length="508" mass="57077">MEFFTFLKSVKLRSHLRKYLIADYDHETVRQTTNSSSAGTIWGVEFVEGKTDAIRLRSRHGHYLSATDLNFLLGATGKKVMLQTKNQKLSAAWTVEWEPVRDGDQVKLMSWRGSYLRANGVTPPWRNSVTHDDPRFSSTKGWILWDVEAVIEIPKFCLLMSRRTWSMSNSALSSADSDDLSVSGKSSPATPKSVRRSSTFQVKSFSSNNHGSDMDFFRNVKTVRLFSHHHKYLVADDNQDSVNQERNGSSKNAHWSVEFASPTSSDSIIRLKSCYGKYLTPTNQPFLLGTTGRKVLQTLPPRLDSSVEWEPIRQGSQLKFKTRYGNFLRANGGVPPWRNSVTHDIPSRTATQDWILWDIDVVEIQVSVNHRAPTIKHMVSLDFNPSSTASTKSAHYSRLESTDSTVSLPPKSEGRTIYYHVADESGDADEDTVECSSFTFKGNGVEELTLKLKEETGIEGIIVCTRNPLNGNLCPLRLQLPPNNAIMHVVAVPESSKLGKDLVKHRLL</sequence>
<reference evidence="4 5" key="1">
    <citation type="submission" date="2024-03" db="EMBL/GenBank/DDBJ databases">
        <authorList>
            <person name="Gkanogiannis A."/>
            <person name="Becerra Lopez-Lavalle L."/>
        </authorList>
    </citation>
    <scope>NUCLEOTIDE SEQUENCE [LARGE SCALE GENOMIC DNA]</scope>
</reference>
<feature type="domain" description="DUF569" evidence="2">
    <location>
        <begin position="1"/>
        <end position="145"/>
    </location>
</feature>
<evidence type="ECO:0000256" key="1">
    <source>
        <dbReference type="SAM" id="MobiDB-lite"/>
    </source>
</evidence>
<feature type="domain" description="DUF569" evidence="3">
    <location>
        <begin position="414"/>
        <end position="491"/>
    </location>
</feature>
<dbReference type="EMBL" id="OZ021737">
    <property type="protein sequence ID" value="CAK9316661.1"/>
    <property type="molecule type" value="Genomic_DNA"/>
</dbReference>
<accession>A0ABP0YAQ3</accession>
<feature type="region of interest" description="Disordered" evidence="1">
    <location>
        <begin position="173"/>
        <end position="195"/>
    </location>
</feature>
<feature type="compositionally biased region" description="Polar residues" evidence="1">
    <location>
        <begin position="184"/>
        <end position="195"/>
    </location>
</feature>
<gene>
    <name evidence="4" type="ORF">CITCOLO1_LOCUS8528</name>
</gene>
<dbReference type="SUPFAM" id="SSF50405">
    <property type="entry name" value="Actin-crosslinking proteins"/>
    <property type="match status" value="2"/>
</dbReference>
<organism evidence="4 5">
    <name type="scientific">Citrullus colocynthis</name>
    <name type="common">colocynth</name>
    <dbReference type="NCBI Taxonomy" id="252529"/>
    <lineage>
        <taxon>Eukaryota</taxon>
        <taxon>Viridiplantae</taxon>
        <taxon>Streptophyta</taxon>
        <taxon>Embryophyta</taxon>
        <taxon>Tracheophyta</taxon>
        <taxon>Spermatophyta</taxon>
        <taxon>Magnoliopsida</taxon>
        <taxon>eudicotyledons</taxon>
        <taxon>Gunneridae</taxon>
        <taxon>Pentapetalae</taxon>
        <taxon>rosids</taxon>
        <taxon>fabids</taxon>
        <taxon>Cucurbitales</taxon>
        <taxon>Cucurbitaceae</taxon>
        <taxon>Benincaseae</taxon>
        <taxon>Citrullus</taxon>
    </lineage>
</organism>
<keyword evidence="5" id="KW-1185">Reference proteome</keyword>
<evidence type="ECO:0008006" key="6">
    <source>
        <dbReference type="Google" id="ProtNLM"/>
    </source>
</evidence>
<dbReference type="Pfam" id="PF04601">
    <property type="entry name" value="DUF569"/>
    <property type="match status" value="2"/>
</dbReference>
<dbReference type="InterPro" id="IPR008999">
    <property type="entry name" value="Actin-crosslinking"/>
</dbReference>
<dbReference type="Pfam" id="PF22932">
    <property type="entry name" value="Ubiq_DUF_assoc"/>
    <property type="match status" value="1"/>
</dbReference>
<evidence type="ECO:0000259" key="2">
    <source>
        <dbReference type="Pfam" id="PF04601"/>
    </source>
</evidence>
<dbReference type="Gene3D" id="2.80.10.50">
    <property type="match status" value="2"/>
</dbReference>
<feature type="domain" description="DUF569" evidence="2">
    <location>
        <begin position="214"/>
        <end position="357"/>
    </location>
</feature>
<proteinExistence type="predicted"/>
<dbReference type="InterPro" id="IPR007679">
    <property type="entry name" value="DUF569"/>
</dbReference>
<protein>
    <recommendedName>
        <fullName evidence="6">Actin cross-linking</fullName>
    </recommendedName>
</protein>
<evidence type="ECO:0000259" key="3">
    <source>
        <dbReference type="Pfam" id="PF22932"/>
    </source>
</evidence>
<evidence type="ECO:0000313" key="5">
    <source>
        <dbReference type="Proteomes" id="UP001642487"/>
    </source>
</evidence>
<feature type="compositionally biased region" description="Low complexity" evidence="1">
    <location>
        <begin position="173"/>
        <end position="183"/>
    </location>
</feature>
<dbReference type="InterPro" id="IPR054726">
    <property type="entry name" value="Ubiq_DUF569-assoc"/>
</dbReference>
<name>A0ABP0YAQ3_9ROSI</name>
<dbReference type="CDD" id="cd23340">
    <property type="entry name" value="beta-trefoil_FSCN_ACP-like"/>
    <property type="match status" value="2"/>
</dbReference>